<proteinExistence type="predicted"/>
<evidence type="ECO:0000313" key="2">
    <source>
        <dbReference type="Proteomes" id="UP000269945"/>
    </source>
</evidence>
<evidence type="ECO:0000313" key="1">
    <source>
        <dbReference type="EMBL" id="VCX35164.1"/>
    </source>
</evidence>
<dbReference type="Proteomes" id="UP000269945">
    <property type="component" value="Unassembled WGS sequence"/>
</dbReference>
<reference evidence="1 2" key="1">
    <citation type="submission" date="2018-10" db="EMBL/GenBank/DDBJ databases">
        <authorList>
            <person name="Ekblom R."/>
            <person name="Jareborg N."/>
        </authorList>
    </citation>
    <scope>NUCLEOTIDE SEQUENCE [LARGE SCALE GENOMIC DNA]</scope>
    <source>
        <tissue evidence="1">Muscle</tissue>
    </source>
</reference>
<comment type="caution">
    <text evidence="1">The sequence shown here is derived from an EMBL/GenBank/DDBJ whole genome shotgun (WGS) entry which is preliminary data.</text>
</comment>
<sequence>MLFLPSENTFCWLCCYTPVCEEGIRWTDPLPGKPVLEVRTECWDRRVKMGHQLWLSSLAILTVRPTQGPGPSVFSHINCPLERFFSGPGLCLHTMVY</sequence>
<gene>
    <name evidence="1" type="ORF">BN2614_LOCUS2</name>
</gene>
<organism evidence="1 2">
    <name type="scientific">Gulo gulo</name>
    <name type="common">Wolverine</name>
    <name type="synonym">Gluton</name>
    <dbReference type="NCBI Taxonomy" id="48420"/>
    <lineage>
        <taxon>Eukaryota</taxon>
        <taxon>Metazoa</taxon>
        <taxon>Chordata</taxon>
        <taxon>Craniata</taxon>
        <taxon>Vertebrata</taxon>
        <taxon>Euteleostomi</taxon>
        <taxon>Mammalia</taxon>
        <taxon>Eutheria</taxon>
        <taxon>Laurasiatheria</taxon>
        <taxon>Carnivora</taxon>
        <taxon>Caniformia</taxon>
        <taxon>Musteloidea</taxon>
        <taxon>Mustelidae</taxon>
        <taxon>Guloninae</taxon>
        <taxon>Gulo</taxon>
    </lineage>
</organism>
<dbReference type="EMBL" id="CYRY02042591">
    <property type="protein sequence ID" value="VCX35164.1"/>
    <property type="molecule type" value="Genomic_DNA"/>
</dbReference>
<feature type="non-terminal residue" evidence="1">
    <location>
        <position position="97"/>
    </location>
</feature>
<dbReference type="AlphaFoldDB" id="A0A9X9M4J8"/>
<name>A0A9X9M4J8_GULGU</name>
<keyword evidence="2" id="KW-1185">Reference proteome</keyword>
<protein>
    <submittedName>
        <fullName evidence="1">Uncharacterized protein</fullName>
    </submittedName>
</protein>
<accession>A0A9X9M4J8</accession>